<protein>
    <submittedName>
        <fullName evidence="6">Spore germination protein</fullName>
    </submittedName>
</protein>
<keyword evidence="5" id="KW-1133">Transmembrane helix</keyword>
<dbReference type="InterPro" id="IPR004995">
    <property type="entry name" value="Spore_Ger"/>
</dbReference>
<feature type="transmembrane region" description="Helical" evidence="5">
    <location>
        <begin position="273"/>
        <end position="297"/>
    </location>
</feature>
<dbReference type="InterPro" id="IPR050768">
    <property type="entry name" value="UPF0353/GerABKA_families"/>
</dbReference>
<evidence type="ECO:0000256" key="1">
    <source>
        <dbReference type="ARBA" id="ARBA00004141"/>
    </source>
</evidence>
<feature type="transmembrane region" description="Helical" evidence="5">
    <location>
        <begin position="396"/>
        <end position="421"/>
    </location>
</feature>
<dbReference type="GO" id="GO:0005886">
    <property type="term" value="C:plasma membrane"/>
    <property type="evidence" value="ECO:0007669"/>
    <property type="project" value="UniProtKB-SubCell"/>
</dbReference>
<dbReference type="Pfam" id="PF03323">
    <property type="entry name" value="GerA"/>
    <property type="match status" value="1"/>
</dbReference>
<name>A0A6L3UZR3_9BACI</name>
<comment type="similarity">
    <text evidence="2 4">Belongs to the GerABKA family.</text>
</comment>
<dbReference type="PANTHER" id="PTHR22550">
    <property type="entry name" value="SPORE GERMINATION PROTEIN"/>
    <property type="match status" value="1"/>
</dbReference>
<dbReference type="AlphaFoldDB" id="A0A6L3UZR3"/>
<comment type="subcellular location">
    <subcellularLocation>
        <location evidence="4">Cell membrane</location>
    </subcellularLocation>
    <subcellularLocation>
        <location evidence="1">Membrane</location>
        <topology evidence="1">Multi-pass membrane protein</topology>
    </subcellularLocation>
</comment>
<dbReference type="RefSeq" id="WP_151536674.1">
    <property type="nucleotide sequence ID" value="NZ_WBOS01000015.1"/>
</dbReference>
<comment type="caution">
    <text evidence="6">The sequence shown here is derived from an EMBL/GenBank/DDBJ whole genome shotgun (WGS) entry which is preliminary data.</text>
</comment>
<accession>A0A6L3UZR3</accession>
<feature type="transmembrane region" description="Helical" evidence="5">
    <location>
        <begin position="365"/>
        <end position="384"/>
    </location>
</feature>
<evidence type="ECO:0000313" key="6">
    <source>
        <dbReference type="EMBL" id="KAB2330185.1"/>
    </source>
</evidence>
<proteinExistence type="inferred from homology"/>
<gene>
    <name evidence="6" type="ORF">F7731_20595</name>
</gene>
<evidence type="ECO:0000313" key="7">
    <source>
        <dbReference type="Proteomes" id="UP000481030"/>
    </source>
</evidence>
<dbReference type="OrthoDB" id="9772630at2"/>
<dbReference type="PIRSF" id="PIRSF005690">
    <property type="entry name" value="GerBA"/>
    <property type="match status" value="1"/>
</dbReference>
<keyword evidence="3 4" id="KW-0472">Membrane</keyword>
<organism evidence="6 7">
    <name type="scientific">Cytobacillus depressus</name>
    <dbReference type="NCBI Taxonomy" id="1602942"/>
    <lineage>
        <taxon>Bacteria</taxon>
        <taxon>Bacillati</taxon>
        <taxon>Bacillota</taxon>
        <taxon>Bacilli</taxon>
        <taxon>Bacillales</taxon>
        <taxon>Bacillaceae</taxon>
        <taxon>Cytobacillus</taxon>
    </lineage>
</organism>
<sequence length="483" mass="54809">MGKSNSLLEQIKETFSKSNDFTHKTLIIRDFTVQILYVSSLVSVERITEYIIPTLIKLEDALFHDYIHNIKTHETDDLEDAVKGLLSGLFGLFFEDRDEIFLIKMADPVQRAIEEPKSELIVRGSHAGFVESLSTNIQLIRSIINDSHLIVHLLELGSKTKTLSAIIYRDDLVNPEILTEVKRRLSYINIETDMIISPGFIEEFIEDDPFTVFPQILYTERPDRVGDNIMDGRITIMTEGSPAALIMPVNFFTFYQSPDDYNSRWTTATFIRVLRMISFVIAITFPAIYISVVSFHFEVLPNELIIPMQNSVQDIPYPPIIEAFIMELTIELIREAGIRLPTPISQTIGIVGGLVIGDAVVKAGIVSNMMIVVVAITAISSFVVPSNELSAAVRLLRFPLMIASASFGFFGLVFGFILILIKLCKQESFGVPYFYPVAPLRLNGLKDSIVRLPIWIMRERPQDTKAKRQKKLNWVRGWDKNER</sequence>
<keyword evidence="5" id="KW-0812">Transmembrane</keyword>
<dbReference type="GO" id="GO:0009847">
    <property type="term" value="P:spore germination"/>
    <property type="evidence" value="ECO:0007669"/>
    <property type="project" value="UniProtKB-UniRule"/>
</dbReference>
<reference evidence="6 7" key="1">
    <citation type="journal article" date="2016" name="Antonie Van Leeuwenhoek">
        <title>Bacillus depressus sp. nov., isolated from soil of a sunflower field.</title>
        <authorList>
            <person name="Wei X."/>
            <person name="Xin D."/>
            <person name="Xin Y."/>
            <person name="Zhang H."/>
            <person name="Wang T."/>
            <person name="Zhang J."/>
        </authorList>
    </citation>
    <scope>NUCLEOTIDE SEQUENCE [LARGE SCALE GENOMIC DNA]</scope>
    <source>
        <strain evidence="6 7">BZ1</strain>
    </source>
</reference>
<dbReference type="Proteomes" id="UP000481030">
    <property type="component" value="Unassembled WGS sequence"/>
</dbReference>
<keyword evidence="7" id="KW-1185">Reference proteome</keyword>
<evidence type="ECO:0000256" key="5">
    <source>
        <dbReference type="SAM" id="Phobius"/>
    </source>
</evidence>
<evidence type="ECO:0000256" key="2">
    <source>
        <dbReference type="ARBA" id="ARBA00005278"/>
    </source>
</evidence>
<evidence type="ECO:0000256" key="4">
    <source>
        <dbReference type="PIRNR" id="PIRNR005690"/>
    </source>
</evidence>
<dbReference type="PANTHER" id="PTHR22550:SF5">
    <property type="entry name" value="LEUCINE ZIPPER PROTEIN 4"/>
    <property type="match status" value="1"/>
</dbReference>
<evidence type="ECO:0000256" key="3">
    <source>
        <dbReference type="ARBA" id="ARBA00023136"/>
    </source>
</evidence>
<dbReference type="EMBL" id="WBOS01000015">
    <property type="protein sequence ID" value="KAB2330185.1"/>
    <property type="molecule type" value="Genomic_DNA"/>
</dbReference>